<name>A0A0G4GWI7_9ALVE</name>
<feature type="compositionally biased region" description="Basic and acidic residues" evidence="2">
    <location>
        <begin position="45"/>
        <end position="60"/>
    </location>
</feature>
<feature type="compositionally biased region" description="Basic and acidic residues" evidence="2">
    <location>
        <begin position="246"/>
        <end position="263"/>
    </location>
</feature>
<dbReference type="VEuPathDB" id="CryptoDB:Cvel_5320"/>
<proteinExistence type="predicted"/>
<dbReference type="AlphaFoldDB" id="A0A0G4GWI7"/>
<dbReference type="EMBL" id="CDMZ01001624">
    <property type="protein sequence ID" value="CEM35341.1"/>
    <property type="molecule type" value="Genomic_DNA"/>
</dbReference>
<evidence type="ECO:0000256" key="2">
    <source>
        <dbReference type="SAM" id="MobiDB-lite"/>
    </source>
</evidence>
<accession>A0A0G4GWI7</accession>
<keyword evidence="1" id="KW-0175">Coiled coil</keyword>
<sequence length="318" mass="34160">MFTKTGVLSRGKGEVLASEKKSKDEYSSGIDYFSNKDAFVSEGTSAKKEQFKTAITERQRTTPRYDQMHTVREPEDDKLAEHLPAVRTVDEEEFLQKLAMNKRRQEAELHQALSEFQRSKRETTPEEDFAEKILAANDSKKGQGSSFKAAMAHAGVKIRIASAKPKAKSGPGPATSSLKDPSPSSCAASSSSSVKRPLETAESSAQQRVLAGRQGAPHSVGDLGESALMDGERQERASGSVKKKLKERETEENAEEKSDKETIDTGASHQGGASGVPLSNLHGGSKEDSGRVPESDERAAGGGLSGLLGYGDDSEEDD</sequence>
<feature type="compositionally biased region" description="Basic and acidic residues" evidence="2">
    <location>
        <begin position="66"/>
        <end position="78"/>
    </location>
</feature>
<feature type="compositionally biased region" description="Gly residues" evidence="2">
    <location>
        <begin position="300"/>
        <end position="309"/>
    </location>
</feature>
<feature type="region of interest" description="Disordered" evidence="2">
    <location>
        <begin position="44"/>
        <end position="78"/>
    </location>
</feature>
<feature type="compositionally biased region" description="Low complexity" evidence="2">
    <location>
        <begin position="181"/>
        <end position="193"/>
    </location>
</feature>
<feature type="region of interest" description="Disordered" evidence="2">
    <location>
        <begin position="1"/>
        <end position="21"/>
    </location>
</feature>
<evidence type="ECO:0000313" key="3">
    <source>
        <dbReference type="EMBL" id="CEM35341.1"/>
    </source>
</evidence>
<reference evidence="3" key="1">
    <citation type="submission" date="2014-11" db="EMBL/GenBank/DDBJ databases">
        <authorList>
            <person name="Otto D Thomas"/>
            <person name="Naeem Raeece"/>
        </authorList>
    </citation>
    <scope>NUCLEOTIDE SEQUENCE</scope>
</reference>
<evidence type="ECO:0000256" key="1">
    <source>
        <dbReference type="SAM" id="Coils"/>
    </source>
</evidence>
<feature type="compositionally biased region" description="Basic and acidic residues" evidence="2">
    <location>
        <begin position="11"/>
        <end position="21"/>
    </location>
</feature>
<protein>
    <submittedName>
        <fullName evidence="3">Uncharacterized protein</fullName>
    </submittedName>
</protein>
<organism evidence="3">
    <name type="scientific">Chromera velia CCMP2878</name>
    <dbReference type="NCBI Taxonomy" id="1169474"/>
    <lineage>
        <taxon>Eukaryota</taxon>
        <taxon>Sar</taxon>
        <taxon>Alveolata</taxon>
        <taxon>Colpodellida</taxon>
        <taxon>Chromeraceae</taxon>
        <taxon>Chromera</taxon>
    </lineage>
</organism>
<feature type="region of interest" description="Disordered" evidence="2">
    <location>
        <begin position="162"/>
        <end position="318"/>
    </location>
</feature>
<feature type="compositionally biased region" description="Basic and acidic residues" evidence="2">
    <location>
        <begin position="284"/>
        <end position="299"/>
    </location>
</feature>
<feature type="coiled-coil region" evidence="1">
    <location>
        <begin position="95"/>
        <end position="122"/>
    </location>
</feature>
<gene>
    <name evidence="3" type="ORF">Cvel_5320</name>
</gene>